<gene>
    <name evidence="1" type="primary">BPH1_1</name>
    <name evidence="1" type="ORF">DSO57_1031614</name>
</gene>
<accession>A0ACC2TYI6</accession>
<evidence type="ECO:0000313" key="1">
    <source>
        <dbReference type="EMBL" id="KAJ9079824.1"/>
    </source>
</evidence>
<dbReference type="EMBL" id="QTSX02001649">
    <property type="protein sequence ID" value="KAJ9079824.1"/>
    <property type="molecule type" value="Genomic_DNA"/>
</dbReference>
<dbReference type="Proteomes" id="UP001165960">
    <property type="component" value="Unassembled WGS sequence"/>
</dbReference>
<sequence>MALADEFHDSGGYEFLTELLVTGPFEGRYLDAKQFIISALENLVFIGPEISKDELLSLAGVDDEMGEPISSLNGPSIRNHHALVPLLFCLLHPNNQHVPIKLYPGLSSRIAREPLPNSFREAILTALVNLASIHPLNYLVINGHKVTLKLLEEFNTISFVMRVIDIL</sequence>
<comment type="caution">
    <text evidence="1">The sequence shown here is derived from an EMBL/GenBank/DDBJ whole genome shotgun (WGS) entry which is preliminary data.</text>
</comment>
<proteinExistence type="predicted"/>
<name>A0ACC2TYI6_9FUNG</name>
<evidence type="ECO:0000313" key="2">
    <source>
        <dbReference type="Proteomes" id="UP001165960"/>
    </source>
</evidence>
<organism evidence="1 2">
    <name type="scientific">Entomophthora muscae</name>
    <dbReference type="NCBI Taxonomy" id="34485"/>
    <lineage>
        <taxon>Eukaryota</taxon>
        <taxon>Fungi</taxon>
        <taxon>Fungi incertae sedis</taxon>
        <taxon>Zoopagomycota</taxon>
        <taxon>Entomophthoromycotina</taxon>
        <taxon>Entomophthoromycetes</taxon>
        <taxon>Entomophthorales</taxon>
        <taxon>Entomophthoraceae</taxon>
        <taxon>Entomophthora</taxon>
    </lineage>
</organism>
<reference evidence="1" key="1">
    <citation type="submission" date="2022-04" db="EMBL/GenBank/DDBJ databases">
        <title>Genome of the entomopathogenic fungus Entomophthora muscae.</title>
        <authorList>
            <person name="Elya C."/>
            <person name="Lovett B.R."/>
            <person name="Lee E."/>
            <person name="Macias A.M."/>
            <person name="Hajek A.E."/>
            <person name="De Bivort B.L."/>
            <person name="Kasson M.T."/>
            <person name="De Fine Licht H.H."/>
            <person name="Stajich J.E."/>
        </authorList>
    </citation>
    <scope>NUCLEOTIDE SEQUENCE</scope>
    <source>
        <strain evidence="1">Berkeley</strain>
    </source>
</reference>
<protein>
    <submittedName>
        <fullName evidence="1">Beige protein-like 1</fullName>
    </submittedName>
</protein>
<keyword evidence="2" id="KW-1185">Reference proteome</keyword>